<feature type="non-terminal residue" evidence="2">
    <location>
        <position position="60"/>
    </location>
</feature>
<dbReference type="Pfam" id="PF00056">
    <property type="entry name" value="Ldh_1_N"/>
    <property type="match status" value="1"/>
</dbReference>
<dbReference type="Gene3D" id="3.40.50.720">
    <property type="entry name" value="NAD(P)-binding Rossmann-like Domain"/>
    <property type="match status" value="1"/>
</dbReference>
<dbReference type="GO" id="GO:0016616">
    <property type="term" value="F:oxidoreductase activity, acting on the CH-OH group of donors, NAD or NADP as acceptor"/>
    <property type="evidence" value="ECO:0007669"/>
    <property type="project" value="InterPro"/>
</dbReference>
<dbReference type="InterPro" id="IPR036291">
    <property type="entry name" value="NAD(P)-bd_dom_sf"/>
</dbReference>
<dbReference type="InterPro" id="IPR001557">
    <property type="entry name" value="L-lactate/malate_DH"/>
</dbReference>
<dbReference type="InterPro" id="IPR001236">
    <property type="entry name" value="Lactate/malate_DH_N"/>
</dbReference>
<accession>A0A382TCI7</accession>
<dbReference type="GO" id="GO:0019752">
    <property type="term" value="P:carboxylic acid metabolic process"/>
    <property type="evidence" value="ECO:0007669"/>
    <property type="project" value="InterPro"/>
</dbReference>
<protein>
    <recommendedName>
        <fullName evidence="1">Lactate/malate dehydrogenase N-terminal domain-containing protein</fullName>
    </recommendedName>
</protein>
<sequence length="60" mass="6451">MARKKIALIGGGQIGGNLALLINQKELGDVVIYDIPQAEGMTKGKALDIMQLRPHDGYDT</sequence>
<proteinExistence type="predicted"/>
<reference evidence="2" key="1">
    <citation type="submission" date="2018-05" db="EMBL/GenBank/DDBJ databases">
        <authorList>
            <person name="Lanie J.A."/>
            <person name="Ng W.-L."/>
            <person name="Kazmierczak K.M."/>
            <person name="Andrzejewski T.M."/>
            <person name="Davidsen T.M."/>
            <person name="Wayne K.J."/>
            <person name="Tettelin H."/>
            <person name="Glass J.I."/>
            <person name="Rusch D."/>
            <person name="Podicherti R."/>
            <person name="Tsui H.-C.T."/>
            <person name="Winkler M.E."/>
        </authorList>
    </citation>
    <scope>NUCLEOTIDE SEQUENCE</scope>
</reference>
<evidence type="ECO:0000313" key="2">
    <source>
        <dbReference type="EMBL" id="SVD19078.1"/>
    </source>
</evidence>
<name>A0A382TCI7_9ZZZZ</name>
<dbReference type="EMBL" id="UINC01135117">
    <property type="protein sequence ID" value="SVD19078.1"/>
    <property type="molecule type" value="Genomic_DNA"/>
</dbReference>
<evidence type="ECO:0000259" key="1">
    <source>
        <dbReference type="Pfam" id="PF00056"/>
    </source>
</evidence>
<dbReference type="PRINTS" id="PR00086">
    <property type="entry name" value="LLDHDRGNASE"/>
</dbReference>
<gene>
    <name evidence="2" type="ORF">METZ01_LOCUS371932</name>
</gene>
<dbReference type="AlphaFoldDB" id="A0A382TCI7"/>
<dbReference type="SUPFAM" id="SSF51735">
    <property type="entry name" value="NAD(P)-binding Rossmann-fold domains"/>
    <property type="match status" value="1"/>
</dbReference>
<organism evidence="2">
    <name type="scientific">marine metagenome</name>
    <dbReference type="NCBI Taxonomy" id="408172"/>
    <lineage>
        <taxon>unclassified sequences</taxon>
        <taxon>metagenomes</taxon>
        <taxon>ecological metagenomes</taxon>
    </lineage>
</organism>
<feature type="domain" description="Lactate/malate dehydrogenase N-terminal" evidence="1">
    <location>
        <begin position="5"/>
        <end position="52"/>
    </location>
</feature>